<dbReference type="RefSeq" id="WP_244350819.1">
    <property type="nucleotide sequence ID" value="NZ_JAFIRA010000028.1"/>
</dbReference>
<proteinExistence type="predicted"/>
<reference evidence="1" key="1">
    <citation type="submission" date="2021-02" db="EMBL/GenBank/DDBJ databases">
        <title>The CRISPR/cas machinery reduction and long-range gene transfer in the hot spring cyanobacterium Synechococcus.</title>
        <authorList>
            <person name="Dvorak P."/>
            <person name="Jahodarova E."/>
            <person name="Hasler P."/>
            <person name="Poulickova A."/>
        </authorList>
    </citation>
    <scope>NUCLEOTIDE SEQUENCE</scope>
    <source>
        <strain evidence="1">Rupite</strain>
    </source>
</reference>
<organism evidence="1 2">
    <name type="scientific">Thermostichus vulcanus str. 'Rupite'</name>
    <dbReference type="NCBI Taxonomy" id="2813851"/>
    <lineage>
        <taxon>Bacteria</taxon>
        <taxon>Bacillati</taxon>
        <taxon>Cyanobacteriota</taxon>
        <taxon>Cyanophyceae</taxon>
        <taxon>Thermostichales</taxon>
        <taxon>Thermostichaceae</taxon>
        <taxon>Thermostichus</taxon>
    </lineage>
</organism>
<keyword evidence="2" id="KW-1185">Reference proteome</keyword>
<dbReference type="Proteomes" id="UP000830835">
    <property type="component" value="Unassembled WGS sequence"/>
</dbReference>
<name>A0ABT0CCG9_THEVL</name>
<evidence type="ECO:0000313" key="1">
    <source>
        <dbReference type="EMBL" id="MCJ2543455.1"/>
    </source>
</evidence>
<sequence length="94" mass="10810">MQYERLINIVLRAYGQTSRHGLDQETLTLYAEGPYTLYKLTSHFDRRSIFVLAQNQRDVFVSGDAFHNKIIPGDWQVWLQQKALSIAPDQAKAG</sequence>
<gene>
    <name evidence="1" type="ORF">JX360_11130</name>
</gene>
<protein>
    <submittedName>
        <fullName evidence="1">Uncharacterized protein</fullName>
    </submittedName>
</protein>
<dbReference type="EMBL" id="JAFIRA010000028">
    <property type="protein sequence ID" value="MCJ2543455.1"/>
    <property type="molecule type" value="Genomic_DNA"/>
</dbReference>
<evidence type="ECO:0000313" key="2">
    <source>
        <dbReference type="Proteomes" id="UP000830835"/>
    </source>
</evidence>
<accession>A0ABT0CCG9</accession>
<comment type="caution">
    <text evidence="1">The sequence shown here is derived from an EMBL/GenBank/DDBJ whole genome shotgun (WGS) entry which is preliminary data.</text>
</comment>